<accession>A0ABW0YNL3</accession>
<comment type="similarity">
    <text evidence="5">Belongs to the bacterial solute-binding protein 9 family.</text>
</comment>
<dbReference type="Pfam" id="PF01297">
    <property type="entry name" value="ZnuA"/>
    <property type="match status" value="1"/>
</dbReference>
<dbReference type="InterPro" id="IPR006128">
    <property type="entry name" value="Lipoprotein_PsaA-like"/>
</dbReference>
<dbReference type="InterPro" id="IPR006129">
    <property type="entry name" value="AdhesinB"/>
</dbReference>
<sequence length="297" mass="33274">MKKWLVSAGACVLVLAGCGDGSEQETENEGMQVTVSFSILADFAEQVVGDRGTVEYLVPIGEEPHEYEPVPSDFQKVSDADVFYVNGLDLEEWLSGLVQNVGDVPIVELTEGIEPVPLEGEDGADPHAWLSPELAHVYIENLVEDLVERDPEGEEEYRENADAYLEELEELHEWTVEETDQVQEENRYIVMSENAFKYFGRSYNFETDGVWEINSHEEGTPGQINRLVDLVEEQQIPALFVESTIDQRYMETVSDNSGVEIYGEVYTDALGTEGSGAETYIDMMRHNVETIVSGLTQ</sequence>
<keyword evidence="7" id="KW-1185">Reference proteome</keyword>
<dbReference type="RefSeq" id="WP_385942588.1">
    <property type="nucleotide sequence ID" value="NZ_JBHSOZ010000009.1"/>
</dbReference>
<comment type="subcellular location">
    <subcellularLocation>
        <location evidence="1">Cell envelope</location>
    </subcellularLocation>
</comment>
<comment type="caution">
    <text evidence="6">The sequence shown here is derived from an EMBL/GenBank/DDBJ whole genome shotgun (WGS) entry which is preliminary data.</text>
</comment>
<dbReference type="PRINTS" id="PR00690">
    <property type="entry name" value="ADHESNFAMILY"/>
</dbReference>
<organism evidence="6 7">
    <name type="scientific">Thalassorhabdus alkalitolerans</name>
    <dbReference type="NCBI Taxonomy" id="2282697"/>
    <lineage>
        <taxon>Bacteria</taxon>
        <taxon>Bacillati</taxon>
        <taxon>Bacillota</taxon>
        <taxon>Bacilli</taxon>
        <taxon>Bacillales</taxon>
        <taxon>Bacillaceae</taxon>
        <taxon>Thalassorhabdus</taxon>
    </lineage>
</organism>
<keyword evidence="2 5" id="KW-0813">Transport</keyword>
<dbReference type="PROSITE" id="PS51257">
    <property type="entry name" value="PROKAR_LIPOPROTEIN"/>
    <property type="match status" value="1"/>
</dbReference>
<dbReference type="PRINTS" id="PR00691">
    <property type="entry name" value="ADHESINB"/>
</dbReference>
<proteinExistence type="inferred from homology"/>
<evidence type="ECO:0000313" key="7">
    <source>
        <dbReference type="Proteomes" id="UP001596142"/>
    </source>
</evidence>
<evidence type="ECO:0000256" key="4">
    <source>
        <dbReference type="ARBA" id="ARBA00022729"/>
    </source>
</evidence>
<dbReference type="EMBL" id="JBHSOZ010000009">
    <property type="protein sequence ID" value="MFC5714055.1"/>
    <property type="molecule type" value="Genomic_DNA"/>
</dbReference>
<keyword evidence="3" id="KW-0479">Metal-binding</keyword>
<dbReference type="InterPro" id="IPR006127">
    <property type="entry name" value="ZnuA-like"/>
</dbReference>
<evidence type="ECO:0000256" key="2">
    <source>
        <dbReference type="ARBA" id="ARBA00022448"/>
    </source>
</evidence>
<dbReference type="PANTHER" id="PTHR42953:SF1">
    <property type="entry name" value="METAL-BINDING PROTEIN HI_0362-RELATED"/>
    <property type="match status" value="1"/>
</dbReference>
<gene>
    <name evidence="6" type="ORF">ACFPU1_14935</name>
</gene>
<protein>
    <submittedName>
        <fullName evidence="6">Metal ABC transporter solute-binding protein, Zn/Mn family</fullName>
    </submittedName>
</protein>
<evidence type="ECO:0000313" key="6">
    <source>
        <dbReference type="EMBL" id="MFC5714055.1"/>
    </source>
</evidence>
<dbReference type="Proteomes" id="UP001596142">
    <property type="component" value="Unassembled WGS sequence"/>
</dbReference>
<evidence type="ECO:0000256" key="1">
    <source>
        <dbReference type="ARBA" id="ARBA00004196"/>
    </source>
</evidence>
<name>A0ABW0YNL3_9BACI</name>
<evidence type="ECO:0000256" key="3">
    <source>
        <dbReference type="ARBA" id="ARBA00022723"/>
    </source>
</evidence>
<dbReference type="SUPFAM" id="SSF53807">
    <property type="entry name" value="Helical backbone' metal receptor"/>
    <property type="match status" value="1"/>
</dbReference>
<dbReference type="PANTHER" id="PTHR42953">
    <property type="entry name" value="HIGH-AFFINITY ZINC UPTAKE SYSTEM PROTEIN ZNUA-RELATED"/>
    <property type="match status" value="1"/>
</dbReference>
<dbReference type="InterPro" id="IPR050492">
    <property type="entry name" value="Bact_metal-bind_prot9"/>
</dbReference>
<keyword evidence="4" id="KW-0732">Signal</keyword>
<reference evidence="7" key="1">
    <citation type="journal article" date="2019" name="Int. J. Syst. Evol. Microbiol.">
        <title>The Global Catalogue of Microorganisms (GCM) 10K type strain sequencing project: providing services to taxonomists for standard genome sequencing and annotation.</title>
        <authorList>
            <consortium name="The Broad Institute Genomics Platform"/>
            <consortium name="The Broad Institute Genome Sequencing Center for Infectious Disease"/>
            <person name="Wu L."/>
            <person name="Ma J."/>
        </authorList>
    </citation>
    <scope>NUCLEOTIDE SEQUENCE [LARGE SCALE GENOMIC DNA]</scope>
    <source>
        <strain evidence="7">CECT 7184</strain>
    </source>
</reference>
<dbReference type="Gene3D" id="3.40.50.1980">
    <property type="entry name" value="Nitrogenase molybdenum iron protein domain"/>
    <property type="match status" value="2"/>
</dbReference>
<evidence type="ECO:0000256" key="5">
    <source>
        <dbReference type="RuleBase" id="RU003512"/>
    </source>
</evidence>